<dbReference type="AlphaFoldDB" id="W4VBX3"/>
<evidence type="ECO:0000256" key="1">
    <source>
        <dbReference type="ARBA" id="ARBA00009156"/>
    </source>
</evidence>
<feature type="domain" description="Carbohydrate kinase FGGY N-terminal" evidence="4">
    <location>
        <begin position="2"/>
        <end position="103"/>
    </location>
</feature>
<dbReference type="Gene3D" id="3.30.420.40">
    <property type="match status" value="1"/>
</dbReference>
<proteinExistence type="inferred from homology"/>
<reference evidence="5" key="1">
    <citation type="journal article" date="2014" name="Genome Announc.">
        <title>Draft Genome Sequence of Clostridium straminisolvens Strain JCM 21531T, Isolated from a Cellulose-Degrading Bacterial Community.</title>
        <authorList>
            <person name="Yuki M."/>
            <person name="Oshima K."/>
            <person name="Suda W."/>
            <person name="Sakamoto M."/>
            <person name="Kitamura K."/>
            <person name="Iida T."/>
            <person name="Hattori M."/>
            <person name="Ohkuma M."/>
        </authorList>
    </citation>
    <scope>NUCLEOTIDE SEQUENCE [LARGE SCALE GENOMIC DNA]</scope>
    <source>
        <strain evidence="5">JCM 21531</strain>
    </source>
</reference>
<dbReference type="PANTHER" id="PTHR43095">
    <property type="entry name" value="SUGAR KINASE"/>
    <property type="match status" value="1"/>
</dbReference>
<dbReference type="GO" id="GO:0016301">
    <property type="term" value="F:kinase activity"/>
    <property type="evidence" value="ECO:0007669"/>
    <property type="project" value="UniProtKB-KW"/>
</dbReference>
<keyword evidence="6" id="KW-1185">Reference proteome</keyword>
<keyword evidence="3 5" id="KW-0418">Kinase</keyword>
<accession>W4VBX3</accession>
<dbReference type="InterPro" id="IPR043129">
    <property type="entry name" value="ATPase_NBD"/>
</dbReference>
<dbReference type="EMBL" id="BAVR01000061">
    <property type="protein sequence ID" value="GAE90254.1"/>
    <property type="molecule type" value="Genomic_DNA"/>
</dbReference>
<dbReference type="STRING" id="1294263.JCM21531_3848"/>
<evidence type="ECO:0000313" key="5">
    <source>
        <dbReference type="EMBL" id="GAE90254.1"/>
    </source>
</evidence>
<organism evidence="5 6">
    <name type="scientific">Acetivibrio straminisolvens JCM 21531</name>
    <dbReference type="NCBI Taxonomy" id="1294263"/>
    <lineage>
        <taxon>Bacteria</taxon>
        <taxon>Bacillati</taxon>
        <taxon>Bacillota</taxon>
        <taxon>Clostridia</taxon>
        <taxon>Eubacteriales</taxon>
        <taxon>Oscillospiraceae</taxon>
        <taxon>Acetivibrio</taxon>
    </lineage>
</organism>
<dbReference type="SUPFAM" id="SSF53067">
    <property type="entry name" value="Actin-like ATPase domain"/>
    <property type="match status" value="1"/>
</dbReference>
<evidence type="ECO:0000256" key="2">
    <source>
        <dbReference type="ARBA" id="ARBA00022679"/>
    </source>
</evidence>
<dbReference type="Proteomes" id="UP000019109">
    <property type="component" value="Unassembled WGS sequence"/>
</dbReference>
<evidence type="ECO:0000256" key="3">
    <source>
        <dbReference type="ARBA" id="ARBA00022777"/>
    </source>
</evidence>
<evidence type="ECO:0000313" key="6">
    <source>
        <dbReference type="Proteomes" id="UP000019109"/>
    </source>
</evidence>
<comment type="caution">
    <text evidence="5">The sequence shown here is derived from an EMBL/GenBank/DDBJ whole genome shotgun (WGS) entry which is preliminary data.</text>
</comment>
<dbReference type="InterPro" id="IPR018484">
    <property type="entry name" value="FGGY_N"/>
</dbReference>
<dbReference type="InterPro" id="IPR050406">
    <property type="entry name" value="FGGY_Carb_Kinase"/>
</dbReference>
<protein>
    <submittedName>
        <fullName evidence="5">Xylulose kinase</fullName>
    </submittedName>
</protein>
<name>W4VBX3_9FIRM</name>
<dbReference type="PANTHER" id="PTHR43095:SF5">
    <property type="entry name" value="XYLULOSE KINASE"/>
    <property type="match status" value="1"/>
</dbReference>
<dbReference type="GO" id="GO:0005975">
    <property type="term" value="P:carbohydrate metabolic process"/>
    <property type="evidence" value="ECO:0007669"/>
    <property type="project" value="InterPro"/>
</dbReference>
<dbReference type="Pfam" id="PF00370">
    <property type="entry name" value="FGGY_N"/>
    <property type="match status" value="1"/>
</dbReference>
<evidence type="ECO:0000259" key="4">
    <source>
        <dbReference type="Pfam" id="PF00370"/>
    </source>
</evidence>
<sequence>MWVKNNEPEIFEKIYKILLPKDYIRYKLTGEFATEVSDASGMQFMDIPGRKWSDEVISKLGLDKSMLGELYESQEVSGKVNKYAASLTGLKEGTPVVGGAGARQQELSVMEL</sequence>
<comment type="similarity">
    <text evidence="1">Belongs to the FGGY kinase family.</text>
</comment>
<gene>
    <name evidence="5" type="ORF">JCM21531_3848</name>
</gene>
<keyword evidence="2" id="KW-0808">Transferase</keyword>